<keyword evidence="3" id="KW-1185">Reference proteome</keyword>
<evidence type="ECO:0000256" key="1">
    <source>
        <dbReference type="SAM" id="MobiDB-lite"/>
    </source>
</evidence>
<organism evidence="2 3">
    <name type="scientific">Purpureocillium lilacinum</name>
    <name type="common">Paecilomyces lilacinus</name>
    <dbReference type="NCBI Taxonomy" id="33203"/>
    <lineage>
        <taxon>Eukaryota</taxon>
        <taxon>Fungi</taxon>
        <taxon>Dikarya</taxon>
        <taxon>Ascomycota</taxon>
        <taxon>Pezizomycotina</taxon>
        <taxon>Sordariomycetes</taxon>
        <taxon>Hypocreomycetidae</taxon>
        <taxon>Hypocreales</taxon>
        <taxon>Ophiocordycipitaceae</taxon>
        <taxon>Purpureocillium</taxon>
    </lineage>
</organism>
<proteinExistence type="predicted"/>
<evidence type="ECO:0000313" key="2">
    <source>
        <dbReference type="EMBL" id="KAK4092455.1"/>
    </source>
</evidence>
<dbReference type="Proteomes" id="UP001287286">
    <property type="component" value="Unassembled WGS sequence"/>
</dbReference>
<dbReference type="EMBL" id="JAWRVI010000008">
    <property type="protein sequence ID" value="KAK4092455.1"/>
    <property type="molecule type" value="Genomic_DNA"/>
</dbReference>
<protein>
    <submittedName>
        <fullName evidence="2">Uncharacterized protein</fullName>
    </submittedName>
</protein>
<evidence type="ECO:0000313" key="3">
    <source>
        <dbReference type="Proteomes" id="UP001287286"/>
    </source>
</evidence>
<reference evidence="2 3" key="1">
    <citation type="journal article" date="2024" name="Microbiol. Resour. Announc.">
        <title>Genome annotations for the ascomycete fungi Trichoderma harzianum, Trichoderma aggressivum, and Purpureocillium lilacinum.</title>
        <authorList>
            <person name="Beijen E.P.W."/>
            <person name="Ohm R.A."/>
        </authorList>
    </citation>
    <scope>NUCLEOTIDE SEQUENCE [LARGE SCALE GENOMIC DNA]</scope>
    <source>
        <strain evidence="2 3">CBS 150709</strain>
    </source>
</reference>
<accession>A0ABR0C8C3</accession>
<sequence>MKLRPQFIGGSALPRSVDAAVTTSPVPHVCARLTPEFDIATSQCSTSGPCEPTYYVSCDFFSNDSELLRGPSWWSLLKGSGLFLDFGPITSSGADLHSSSHGKPPSPQGRSASPLAGLAARESFYARTHELVGHPPSVLLEGLGLDDPGVPGLPGPVIAASQLFRH</sequence>
<feature type="region of interest" description="Disordered" evidence="1">
    <location>
        <begin position="94"/>
        <end position="113"/>
    </location>
</feature>
<gene>
    <name evidence="2" type="ORF">Purlil1_3076</name>
</gene>
<comment type="caution">
    <text evidence="2">The sequence shown here is derived from an EMBL/GenBank/DDBJ whole genome shotgun (WGS) entry which is preliminary data.</text>
</comment>
<name>A0ABR0C8C3_PURLI</name>